<evidence type="ECO:0000256" key="2">
    <source>
        <dbReference type="ARBA" id="ARBA00023186"/>
    </source>
</evidence>
<dbReference type="Gene3D" id="1.10.287.110">
    <property type="entry name" value="DnaJ domain"/>
    <property type="match status" value="1"/>
</dbReference>
<comment type="caution">
    <text evidence="6">The sequence shown here is derived from an EMBL/GenBank/DDBJ whole genome shotgun (WGS) entry which is preliminary data.</text>
</comment>
<dbReference type="GO" id="GO:0044571">
    <property type="term" value="P:[2Fe-2S] cluster assembly"/>
    <property type="evidence" value="ECO:0007669"/>
    <property type="project" value="InterPro"/>
</dbReference>
<dbReference type="InterPro" id="IPR036869">
    <property type="entry name" value="J_dom_sf"/>
</dbReference>
<dbReference type="InterPro" id="IPR009073">
    <property type="entry name" value="HscB_oligo_C"/>
</dbReference>
<dbReference type="GO" id="GO:0051087">
    <property type="term" value="F:protein-folding chaperone binding"/>
    <property type="evidence" value="ECO:0007669"/>
    <property type="project" value="InterPro"/>
</dbReference>
<dbReference type="HAMAP" id="MF_00682">
    <property type="entry name" value="HscB"/>
    <property type="match status" value="1"/>
</dbReference>
<gene>
    <name evidence="4" type="primary">hscB</name>
    <name evidence="6" type="ORF">BI198_04160</name>
</gene>
<comment type="function">
    <text evidence="3 4">Co-chaperone involved in the maturation of iron-sulfur cluster-containing proteins. Seems to help targeting proteins to be folded toward HscA.</text>
</comment>
<dbReference type="NCBIfam" id="NF003449">
    <property type="entry name" value="PRK05014.1"/>
    <property type="match status" value="1"/>
</dbReference>
<dbReference type="SUPFAM" id="SSF46565">
    <property type="entry name" value="Chaperone J-domain"/>
    <property type="match status" value="1"/>
</dbReference>
<dbReference type="AlphaFoldDB" id="A0A1E7Q3Z6"/>
<comment type="subunit">
    <text evidence="4">Interacts with HscA and stimulates its ATPase activity.</text>
</comment>
<evidence type="ECO:0000256" key="3">
    <source>
        <dbReference type="ARBA" id="ARBA00025596"/>
    </source>
</evidence>
<dbReference type="Pfam" id="PF07743">
    <property type="entry name" value="HSCB_C"/>
    <property type="match status" value="1"/>
</dbReference>
<dbReference type="GO" id="GO:0051259">
    <property type="term" value="P:protein complex oligomerization"/>
    <property type="evidence" value="ECO:0007669"/>
    <property type="project" value="InterPro"/>
</dbReference>
<sequence length="174" mass="20351">MNYFQLFNLPAQFDLNLTELSSRYIKLQCQFHPDKHSAGSERDRLLSVQQTANINDAYHNLKQPLLRAEHLLALRGLRIDDEQRSFSDPMFLMQQMTLREQLADIKTATDPDAVIDNVERELQQAKKQLLAELTTALAEDKPEQDQQAADLIRKLKFFYKLQHELELIEQQLKD</sequence>
<dbReference type="EMBL" id="MKEK01000001">
    <property type="protein sequence ID" value="OEY68846.1"/>
    <property type="molecule type" value="Genomic_DNA"/>
</dbReference>
<dbReference type="NCBIfam" id="TIGR00714">
    <property type="entry name" value="hscB"/>
    <property type="match status" value="1"/>
</dbReference>
<dbReference type="SUPFAM" id="SSF47144">
    <property type="entry name" value="HSC20 (HSCB), C-terminal oligomerisation domain"/>
    <property type="match status" value="1"/>
</dbReference>
<dbReference type="RefSeq" id="WP_070048412.1">
    <property type="nucleotide sequence ID" value="NZ_CBCSDO010000003.1"/>
</dbReference>
<protein>
    <recommendedName>
        <fullName evidence="4">Co-chaperone protein HscB homolog</fullName>
    </recommendedName>
</protein>
<dbReference type="PANTHER" id="PTHR14021">
    <property type="entry name" value="IRON-SULFUR CLUSTER CO-CHAPERONE PROTEIN HSCB"/>
    <property type="match status" value="1"/>
</dbReference>
<dbReference type="Proteomes" id="UP000242258">
    <property type="component" value="Unassembled WGS sequence"/>
</dbReference>
<comment type="similarity">
    <text evidence="1 4">Belongs to the HscB family.</text>
</comment>
<dbReference type="GO" id="GO:0006457">
    <property type="term" value="P:protein folding"/>
    <property type="evidence" value="ECO:0007669"/>
    <property type="project" value="UniProtKB-UniRule"/>
</dbReference>
<dbReference type="STRING" id="1628148.BI198_04160"/>
<evidence type="ECO:0000313" key="6">
    <source>
        <dbReference type="EMBL" id="OEY68846.1"/>
    </source>
</evidence>
<keyword evidence="2 4" id="KW-0143">Chaperone</keyword>
<dbReference type="SMART" id="SM00271">
    <property type="entry name" value="DnaJ"/>
    <property type="match status" value="1"/>
</dbReference>
<dbReference type="Gene3D" id="1.20.1280.20">
    <property type="entry name" value="HscB, C-terminal domain"/>
    <property type="match status" value="1"/>
</dbReference>
<dbReference type="InterPro" id="IPR004640">
    <property type="entry name" value="HscB"/>
</dbReference>
<dbReference type="GO" id="GO:1990230">
    <property type="term" value="C:iron-sulfur cluster transfer complex"/>
    <property type="evidence" value="ECO:0007669"/>
    <property type="project" value="TreeGrafter"/>
</dbReference>
<dbReference type="OrthoDB" id="287587at2"/>
<reference evidence="7" key="1">
    <citation type="submission" date="2016-09" db="EMBL/GenBank/DDBJ databases">
        <authorList>
            <person name="Wan X."/>
            <person name="Hou S."/>
        </authorList>
    </citation>
    <scope>NUCLEOTIDE SEQUENCE [LARGE SCALE GENOMIC DNA]</scope>
    <source>
        <strain evidence="7">KH87</strain>
    </source>
</reference>
<dbReference type="PANTHER" id="PTHR14021:SF15">
    <property type="entry name" value="IRON-SULFUR CLUSTER CO-CHAPERONE PROTEIN HSCB"/>
    <property type="match status" value="1"/>
</dbReference>
<feature type="domain" description="J" evidence="5">
    <location>
        <begin position="2"/>
        <end position="74"/>
    </location>
</feature>
<organism evidence="6 7">
    <name type="scientific">Rheinheimera salexigens</name>
    <dbReference type="NCBI Taxonomy" id="1628148"/>
    <lineage>
        <taxon>Bacteria</taxon>
        <taxon>Pseudomonadati</taxon>
        <taxon>Pseudomonadota</taxon>
        <taxon>Gammaproteobacteria</taxon>
        <taxon>Chromatiales</taxon>
        <taxon>Chromatiaceae</taxon>
        <taxon>Rheinheimera</taxon>
    </lineage>
</organism>
<dbReference type="InterPro" id="IPR036386">
    <property type="entry name" value="HscB_C_sf"/>
</dbReference>
<name>A0A1E7Q3Z6_9GAMM</name>
<evidence type="ECO:0000259" key="5">
    <source>
        <dbReference type="PROSITE" id="PS50076"/>
    </source>
</evidence>
<accession>A0A1E7Q3Z6</accession>
<evidence type="ECO:0000256" key="4">
    <source>
        <dbReference type="HAMAP-Rule" id="MF_00682"/>
    </source>
</evidence>
<evidence type="ECO:0000313" key="7">
    <source>
        <dbReference type="Proteomes" id="UP000242258"/>
    </source>
</evidence>
<dbReference type="GO" id="GO:0001671">
    <property type="term" value="F:ATPase activator activity"/>
    <property type="evidence" value="ECO:0007669"/>
    <property type="project" value="InterPro"/>
</dbReference>
<proteinExistence type="inferred from homology"/>
<keyword evidence="7" id="KW-1185">Reference proteome</keyword>
<evidence type="ECO:0000256" key="1">
    <source>
        <dbReference type="ARBA" id="ARBA00010476"/>
    </source>
</evidence>
<dbReference type="InterPro" id="IPR001623">
    <property type="entry name" value="DnaJ_domain"/>
</dbReference>
<dbReference type="PROSITE" id="PS50076">
    <property type="entry name" value="DNAJ_2"/>
    <property type="match status" value="1"/>
</dbReference>